<organism evidence="7 8">
    <name type="scientific">Desmophyllum pertusum</name>
    <dbReference type="NCBI Taxonomy" id="174260"/>
    <lineage>
        <taxon>Eukaryota</taxon>
        <taxon>Metazoa</taxon>
        <taxon>Cnidaria</taxon>
        <taxon>Anthozoa</taxon>
        <taxon>Hexacorallia</taxon>
        <taxon>Scleractinia</taxon>
        <taxon>Caryophylliina</taxon>
        <taxon>Caryophylliidae</taxon>
        <taxon>Desmophyllum</taxon>
    </lineage>
</organism>
<proteinExistence type="predicted"/>
<dbReference type="GO" id="GO:0015179">
    <property type="term" value="F:L-amino acid transmembrane transporter activity"/>
    <property type="evidence" value="ECO:0007669"/>
    <property type="project" value="TreeGrafter"/>
</dbReference>
<feature type="domain" description="Amino acid transporter transmembrane" evidence="6">
    <location>
        <begin position="30"/>
        <end position="81"/>
    </location>
</feature>
<evidence type="ECO:0000313" key="7">
    <source>
        <dbReference type="EMBL" id="KAJ7371089.1"/>
    </source>
</evidence>
<gene>
    <name evidence="7" type="ORF">OS493_027777</name>
</gene>
<evidence type="ECO:0000313" key="8">
    <source>
        <dbReference type="Proteomes" id="UP001163046"/>
    </source>
</evidence>
<reference evidence="7" key="1">
    <citation type="submission" date="2023-01" db="EMBL/GenBank/DDBJ databases">
        <title>Genome assembly of the deep-sea coral Lophelia pertusa.</title>
        <authorList>
            <person name="Herrera S."/>
            <person name="Cordes E."/>
        </authorList>
    </citation>
    <scope>NUCLEOTIDE SEQUENCE</scope>
    <source>
        <strain evidence="7">USNM1676648</strain>
        <tissue evidence="7">Polyp</tissue>
    </source>
</reference>
<evidence type="ECO:0000256" key="3">
    <source>
        <dbReference type="ARBA" id="ARBA00022989"/>
    </source>
</evidence>
<dbReference type="OrthoDB" id="1684102at2759"/>
<comment type="subcellular location">
    <subcellularLocation>
        <location evidence="1">Membrane</location>
        <topology evidence="1">Multi-pass membrane protein</topology>
    </subcellularLocation>
</comment>
<name>A0A9W9YYI4_9CNID</name>
<dbReference type="PANTHER" id="PTHR22950">
    <property type="entry name" value="AMINO ACID TRANSPORTER"/>
    <property type="match status" value="1"/>
</dbReference>
<evidence type="ECO:0000256" key="4">
    <source>
        <dbReference type="ARBA" id="ARBA00023136"/>
    </source>
</evidence>
<comment type="caution">
    <text evidence="7">The sequence shown here is derived from an EMBL/GenBank/DDBJ whole genome shotgun (WGS) entry which is preliminary data.</text>
</comment>
<dbReference type="AlphaFoldDB" id="A0A9W9YYI4"/>
<keyword evidence="4 5" id="KW-0472">Membrane</keyword>
<dbReference type="Pfam" id="PF01490">
    <property type="entry name" value="Aa_trans"/>
    <property type="match status" value="1"/>
</dbReference>
<dbReference type="Proteomes" id="UP001163046">
    <property type="component" value="Unassembled WGS sequence"/>
</dbReference>
<feature type="transmembrane region" description="Helical" evidence="5">
    <location>
        <begin position="54"/>
        <end position="76"/>
    </location>
</feature>
<keyword evidence="8" id="KW-1185">Reference proteome</keyword>
<accession>A0A9W9YYI4</accession>
<dbReference type="EMBL" id="MU826851">
    <property type="protein sequence ID" value="KAJ7371089.1"/>
    <property type="molecule type" value="Genomic_DNA"/>
</dbReference>
<evidence type="ECO:0000256" key="2">
    <source>
        <dbReference type="ARBA" id="ARBA00022692"/>
    </source>
</evidence>
<keyword evidence="2 5" id="KW-0812">Transmembrane</keyword>
<dbReference type="PANTHER" id="PTHR22950:SF700">
    <property type="entry name" value="AMINO ACID TRANSPORTER TRANSMEMBRANE DOMAIN-CONTAINING PROTEIN"/>
    <property type="match status" value="1"/>
</dbReference>
<sequence length="107" mass="11582">MTGIGYKSISSSANGVPLIRPSVFRQVTDFANVFKAFIGTNWIGLPFAFKQSGIVLGMIGVLVIALITDHCCQLIIKCKKAAVQIILDTVPQSKDVEASGYKYNRTS</sequence>
<evidence type="ECO:0000256" key="5">
    <source>
        <dbReference type="SAM" id="Phobius"/>
    </source>
</evidence>
<protein>
    <recommendedName>
        <fullName evidence="6">Amino acid transporter transmembrane domain-containing protein</fullName>
    </recommendedName>
</protein>
<dbReference type="InterPro" id="IPR013057">
    <property type="entry name" value="AA_transpt_TM"/>
</dbReference>
<evidence type="ECO:0000259" key="6">
    <source>
        <dbReference type="Pfam" id="PF01490"/>
    </source>
</evidence>
<keyword evidence="3 5" id="KW-1133">Transmembrane helix</keyword>
<dbReference type="GO" id="GO:0005774">
    <property type="term" value="C:vacuolar membrane"/>
    <property type="evidence" value="ECO:0007669"/>
    <property type="project" value="TreeGrafter"/>
</dbReference>
<evidence type="ECO:0000256" key="1">
    <source>
        <dbReference type="ARBA" id="ARBA00004141"/>
    </source>
</evidence>